<dbReference type="PANTHER" id="PTHR43240">
    <property type="entry name" value="1,4-DIHYDROXY-2-NAPHTHOYL-COA THIOESTERASE 1"/>
    <property type="match status" value="1"/>
</dbReference>
<dbReference type="GO" id="GO:0005829">
    <property type="term" value="C:cytosol"/>
    <property type="evidence" value="ECO:0007669"/>
    <property type="project" value="TreeGrafter"/>
</dbReference>
<dbReference type="CDD" id="cd03443">
    <property type="entry name" value="PaaI_thioesterase"/>
    <property type="match status" value="1"/>
</dbReference>
<dbReference type="Pfam" id="PF03061">
    <property type="entry name" value="4HBT"/>
    <property type="match status" value="1"/>
</dbReference>
<dbReference type="STRING" id="33960.TY91_05405"/>
<organism evidence="4 5">
    <name type="scientific">Secundilactobacillus collinoides DSM 20515 = JCM 1123</name>
    <dbReference type="NCBI Taxonomy" id="1423733"/>
    <lineage>
        <taxon>Bacteria</taxon>
        <taxon>Bacillati</taxon>
        <taxon>Bacillota</taxon>
        <taxon>Bacilli</taxon>
        <taxon>Lactobacillales</taxon>
        <taxon>Lactobacillaceae</taxon>
        <taxon>Secundilactobacillus</taxon>
    </lineage>
</organism>
<gene>
    <name evidence="4" type="ORF">FC82_GL001705</name>
</gene>
<dbReference type="Gene3D" id="3.10.129.10">
    <property type="entry name" value="Hotdog Thioesterase"/>
    <property type="match status" value="1"/>
</dbReference>
<evidence type="ECO:0000313" key="4">
    <source>
        <dbReference type="EMBL" id="KRM76345.1"/>
    </source>
</evidence>
<dbReference type="Proteomes" id="UP000051845">
    <property type="component" value="Unassembled WGS sequence"/>
</dbReference>
<dbReference type="PATRIC" id="fig|1423733.4.peg.1794"/>
<dbReference type="PANTHER" id="PTHR43240:SF5">
    <property type="entry name" value="1,4-DIHYDROXY-2-NAPHTHOYL-COA THIOESTERASE 1"/>
    <property type="match status" value="1"/>
</dbReference>
<comment type="similarity">
    <text evidence="1">Belongs to the thioesterase PaaI family.</text>
</comment>
<evidence type="ECO:0000256" key="1">
    <source>
        <dbReference type="ARBA" id="ARBA00008324"/>
    </source>
</evidence>
<accession>A0A0R2BJF7</accession>
<sequence length="123" mass="13063">MMHNLLETLGIKQVSVSKNNVIISLNITDAIKQPFGIVHGGINAVMAESAASIGANTYLDARHVAVGLDVHTHHLWPAATGVLVATGKPIRVGRTTQVWQVETRVADELTSFSTVTLAVTVKA</sequence>
<evidence type="ECO:0000259" key="3">
    <source>
        <dbReference type="Pfam" id="PF03061"/>
    </source>
</evidence>
<reference evidence="4 5" key="1">
    <citation type="journal article" date="2015" name="Genome Announc.">
        <title>Expanding the biotechnology potential of lactobacilli through comparative genomics of 213 strains and associated genera.</title>
        <authorList>
            <person name="Sun Z."/>
            <person name="Harris H.M."/>
            <person name="McCann A."/>
            <person name="Guo C."/>
            <person name="Argimon S."/>
            <person name="Zhang W."/>
            <person name="Yang X."/>
            <person name="Jeffery I.B."/>
            <person name="Cooney J.C."/>
            <person name="Kagawa T.F."/>
            <person name="Liu W."/>
            <person name="Song Y."/>
            <person name="Salvetti E."/>
            <person name="Wrobel A."/>
            <person name="Rasinkangas P."/>
            <person name="Parkhill J."/>
            <person name="Rea M.C."/>
            <person name="O'Sullivan O."/>
            <person name="Ritari J."/>
            <person name="Douillard F.P."/>
            <person name="Paul Ross R."/>
            <person name="Yang R."/>
            <person name="Briner A.E."/>
            <person name="Felis G.E."/>
            <person name="de Vos W.M."/>
            <person name="Barrangou R."/>
            <person name="Klaenhammer T.R."/>
            <person name="Caufield P.W."/>
            <person name="Cui Y."/>
            <person name="Zhang H."/>
            <person name="O'Toole P.W."/>
        </authorList>
    </citation>
    <scope>NUCLEOTIDE SEQUENCE [LARGE SCALE GENOMIC DNA]</scope>
    <source>
        <strain evidence="4 5">DSM 20515</strain>
    </source>
</reference>
<dbReference type="InterPro" id="IPR003736">
    <property type="entry name" value="PAAI_dom"/>
</dbReference>
<feature type="domain" description="Thioesterase" evidence="3">
    <location>
        <begin position="35"/>
        <end position="107"/>
    </location>
</feature>
<name>A0A0R2BJF7_SECCO</name>
<dbReference type="InterPro" id="IPR006683">
    <property type="entry name" value="Thioestr_dom"/>
</dbReference>
<evidence type="ECO:0000313" key="5">
    <source>
        <dbReference type="Proteomes" id="UP000051845"/>
    </source>
</evidence>
<dbReference type="NCBIfam" id="TIGR00369">
    <property type="entry name" value="unchar_dom_1"/>
    <property type="match status" value="1"/>
</dbReference>
<keyword evidence="2" id="KW-0378">Hydrolase</keyword>
<comment type="caution">
    <text evidence="4">The sequence shown here is derived from an EMBL/GenBank/DDBJ whole genome shotgun (WGS) entry which is preliminary data.</text>
</comment>
<dbReference type="SUPFAM" id="SSF54637">
    <property type="entry name" value="Thioesterase/thiol ester dehydrase-isomerase"/>
    <property type="match status" value="1"/>
</dbReference>
<proteinExistence type="inferred from homology"/>
<dbReference type="AlphaFoldDB" id="A0A0R2BJF7"/>
<dbReference type="EMBL" id="AYYR01000030">
    <property type="protein sequence ID" value="KRM76345.1"/>
    <property type="molecule type" value="Genomic_DNA"/>
</dbReference>
<dbReference type="InterPro" id="IPR029069">
    <property type="entry name" value="HotDog_dom_sf"/>
</dbReference>
<dbReference type="GO" id="GO:0061522">
    <property type="term" value="F:1,4-dihydroxy-2-naphthoyl-CoA thioesterase activity"/>
    <property type="evidence" value="ECO:0007669"/>
    <property type="project" value="TreeGrafter"/>
</dbReference>
<evidence type="ECO:0000256" key="2">
    <source>
        <dbReference type="ARBA" id="ARBA00022801"/>
    </source>
</evidence>
<protein>
    <recommendedName>
        <fullName evidence="3">Thioesterase domain-containing protein</fullName>
    </recommendedName>
</protein>